<dbReference type="SMART" id="SM00434">
    <property type="entry name" value="TOP4c"/>
    <property type="match status" value="1"/>
</dbReference>
<reference evidence="20 21" key="1">
    <citation type="submission" date="2016-03" db="EMBL/GenBank/DDBJ databases">
        <title>Genome sequences of a Phycodnavirus, Heterosigma akashiwo virus strain 53.</title>
        <authorList>
            <person name="Ueki S."/>
            <person name="Ogura Y."/>
            <person name="Hayashi T."/>
        </authorList>
    </citation>
    <scope>NUCLEOTIDE SEQUENCE [LARGE SCALE GENOMIC DNA]</scope>
    <source>
        <strain evidence="20">HaV53</strain>
    </source>
</reference>
<dbReference type="GO" id="GO:0006265">
    <property type="term" value="P:DNA topological change"/>
    <property type="evidence" value="ECO:0007669"/>
    <property type="project" value="UniProtKB-UniRule"/>
</dbReference>
<dbReference type="SUPFAM" id="SSF54211">
    <property type="entry name" value="Ribosomal protein S5 domain 2-like"/>
    <property type="match status" value="1"/>
</dbReference>
<keyword evidence="13 16" id="KW-0238">DNA-binding</keyword>
<comment type="similarity">
    <text evidence="5">Belongs to the type II topoisomerase family.</text>
</comment>
<dbReference type="SMART" id="SM00433">
    <property type="entry name" value="TOP2c"/>
    <property type="match status" value="1"/>
</dbReference>
<dbReference type="GO" id="GO:0005524">
    <property type="term" value="F:ATP binding"/>
    <property type="evidence" value="ECO:0007669"/>
    <property type="project" value="UniProtKB-KW"/>
</dbReference>
<dbReference type="Pfam" id="PF01751">
    <property type="entry name" value="Toprim"/>
    <property type="match status" value="1"/>
</dbReference>
<dbReference type="InterPro" id="IPR036890">
    <property type="entry name" value="HATPase_C_sf"/>
</dbReference>
<dbReference type="RefSeq" id="YP_009507473.1">
    <property type="nucleotide sequence ID" value="NC_038553.1"/>
</dbReference>
<dbReference type="Gene3D" id="3.30.565.10">
    <property type="entry name" value="Histidine kinase-like ATPase, C-terminal domain"/>
    <property type="match status" value="1"/>
</dbReference>
<feature type="coiled-coil region" evidence="17">
    <location>
        <begin position="984"/>
        <end position="1011"/>
    </location>
</feature>
<name>A0A1C9C544_HAV01</name>
<organism evidence="20 21">
    <name type="scientific">Heterosigma akashiwo virus 01</name>
    <name type="common">HaV01</name>
    <dbReference type="NCBI Taxonomy" id="97195"/>
    <lineage>
        <taxon>Viruses</taxon>
        <taxon>Varidnaviria</taxon>
        <taxon>Bamfordvirae</taxon>
        <taxon>Nucleocytoviricota</taxon>
        <taxon>Megaviricetes</taxon>
        <taxon>Algavirales</taxon>
        <taxon>Phycodnaviridae</taxon>
        <taxon>Raphidovirus</taxon>
        <taxon>Raphidovirus japonicum</taxon>
    </lineage>
</organism>
<dbReference type="Pfam" id="PF00521">
    <property type="entry name" value="DNA_topoisoIV"/>
    <property type="match status" value="1"/>
</dbReference>
<dbReference type="SUPFAM" id="SSF55874">
    <property type="entry name" value="ATPase domain of HSP90 chaperone/DNA topoisomerase II/histidine kinase"/>
    <property type="match status" value="1"/>
</dbReference>
<keyword evidence="12 16" id="KW-0799">Topoisomerase</keyword>
<dbReference type="PRINTS" id="PR01158">
    <property type="entry name" value="TOPISMRASEII"/>
</dbReference>
<evidence type="ECO:0000256" key="16">
    <source>
        <dbReference type="PROSITE-ProRule" id="PRU01384"/>
    </source>
</evidence>
<dbReference type="GO" id="GO:0003677">
    <property type="term" value="F:DNA binding"/>
    <property type="evidence" value="ECO:0007669"/>
    <property type="project" value="UniProtKB-UniRule"/>
</dbReference>
<keyword evidence="14 16" id="KW-0413">Isomerase</keyword>
<dbReference type="Gene3D" id="1.10.268.10">
    <property type="entry name" value="Topoisomerase, domain 3"/>
    <property type="match status" value="1"/>
</dbReference>
<dbReference type="FunFam" id="3.40.50.670:FF:000001">
    <property type="entry name" value="DNA topoisomerase 2"/>
    <property type="match status" value="1"/>
</dbReference>
<dbReference type="GO" id="GO:0046872">
    <property type="term" value="F:metal ion binding"/>
    <property type="evidence" value="ECO:0007669"/>
    <property type="project" value="UniProtKB-KW"/>
</dbReference>
<evidence type="ECO:0000256" key="15">
    <source>
        <dbReference type="ARBA" id="ARBA00031138"/>
    </source>
</evidence>
<dbReference type="InterPro" id="IPR001154">
    <property type="entry name" value="TopoII_euk"/>
</dbReference>
<keyword evidence="8" id="KW-0479">Metal-binding</keyword>
<dbReference type="Gene3D" id="3.30.1360.40">
    <property type="match status" value="1"/>
</dbReference>
<dbReference type="Pfam" id="PF00204">
    <property type="entry name" value="DNA_gyraseB"/>
    <property type="match status" value="1"/>
</dbReference>
<dbReference type="SUPFAM" id="SSF56719">
    <property type="entry name" value="Type II DNA topoisomerase"/>
    <property type="match status" value="1"/>
</dbReference>
<dbReference type="GO" id="GO:0000819">
    <property type="term" value="P:sister chromatid segregation"/>
    <property type="evidence" value="ECO:0007669"/>
    <property type="project" value="TreeGrafter"/>
</dbReference>
<keyword evidence="10" id="KW-0067">ATP-binding</keyword>
<dbReference type="Gene3D" id="3.90.199.10">
    <property type="entry name" value="Topoisomerase II, domain 5"/>
    <property type="match status" value="1"/>
</dbReference>
<evidence type="ECO:0000256" key="7">
    <source>
        <dbReference type="ARBA" id="ARBA00019635"/>
    </source>
</evidence>
<dbReference type="InterPro" id="IPR001241">
    <property type="entry name" value="Topo_IIA"/>
</dbReference>
<feature type="domain" description="Topo IIA-type catalytic" evidence="19">
    <location>
        <begin position="674"/>
        <end position="1084"/>
    </location>
</feature>
<dbReference type="FunFam" id="3.90.199.10:FF:000002">
    <property type="entry name" value="DNA topoisomerase 2"/>
    <property type="match status" value="1"/>
</dbReference>
<dbReference type="InterPro" id="IPR020568">
    <property type="entry name" value="Ribosomal_Su5_D2-typ_SF"/>
</dbReference>
<dbReference type="PROSITE" id="PS50880">
    <property type="entry name" value="TOPRIM"/>
    <property type="match status" value="1"/>
</dbReference>
<evidence type="ECO:0000259" key="18">
    <source>
        <dbReference type="PROSITE" id="PS50880"/>
    </source>
</evidence>
<evidence type="ECO:0000256" key="5">
    <source>
        <dbReference type="ARBA" id="ARBA00011080"/>
    </source>
</evidence>
<keyword evidence="21" id="KW-1185">Reference proteome</keyword>
<dbReference type="KEGG" id="vg:37618457"/>
<evidence type="ECO:0000256" key="1">
    <source>
        <dbReference type="ARBA" id="ARBA00000185"/>
    </source>
</evidence>
<evidence type="ECO:0000256" key="10">
    <source>
        <dbReference type="ARBA" id="ARBA00022840"/>
    </source>
</evidence>
<evidence type="ECO:0000256" key="3">
    <source>
        <dbReference type="ARBA" id="ARBA00001936"/>
    </source>
</evidence>
<dbReference type="OrthoDB" id="569at10239"/>
<protein>
    <recommendedName>
        <fullName evidence="7">DNA topoisomerase 2</fullName>
        <ecNumber evidence="6">5.6.2.2</ecNumber>
    </recommendedName>
    <alternativeName>
        <fullName evidence="15">DNA topoisomerase II</fullName>
    </alternativeName>
</protein>
<organismHost>
    <name type="scientific">Heterosigma akashiwo</name>
    <name type="common">Chromophytic alga</name>
    <name type="synonym">Heterosigma carterae</name>
    <dbReference type="NCBI Taxonomy" id="2829"/>
</organismHost>
<dbReference type="InterPro" id="IPR014721">
    <property type="entry name" value="Ribsml_uS5_D2-typ_fold_subgr"/>
</dbReference>
<evidence type="ECO:0000256" key="17">
    <source>
        <dbReference type="SAM" id="Coils"/>
    </source>
</evidence>
<accession>A0A1C9C544</accession>
<dbReference type="Gene3D" id="3.40.50.670">
    <property type="match status" value="1"/>
</dbReference>
<evidence type="ECO:0000256" key="8">
    <source>
        <dbReference type="ARBA" id="ARBA00022723"/>
    </source>
</evidence>
<dbReference type="InterPro" id="IPR013760">
    <property type="entry name" value="Topo_IIA-like_dom_sf"/>
</dbReference>
<dbReference type="InterPro" id="IPR013759">
    <property type="entry name" value="Topo_IIA_B_C"/>
</dbReference>
<feature type="domain" description="Toprim" evidence="18">
    <location>
        <begin position="418"/>
        <end position="531"/>
    </location>
</feature>
<evidence type="ECO:0000313" key="21">
    <source>
        <dbReference type="Proteomes" id="UP000232488"/>
    </source>
</evidence>
<dbReference type="EC" id="5.6.2.2" evidence="6"/>
<sequence>MANSAKYQKLDHREHVLKRPQMYIGNINNVQIEDYIYENNIMTKKQITYNSGILKIFDEVLVNAIDHCVRDRSVTFIDVKVKDNEEITISNDGNDIPDIVMDETHGIYIPELIFGNLLSSSNYDDDKERIVGGLNGLGAKLTNIFSTKFEVFIEKGNMRYKQVFSQNMSKKSKPHVKEIPSKKKNIIKFTFKPDFSKFGIECIDDQTLAMLKHRVFEASACTRKNIIVKFNNEKIQSKDFMTFAKLFTKDIVIHENERWKVAVAKSMSGTFECISFVNGIRTYNNGTHVDNVITKLIKKLTEELKRKNKNDVNIRSNYIKDNMFVIVNSTISNPSFSSQDKERLITKSSQFGSTFNFEDTHVKKIIKLGVLDDVLRIAEIKDIDKANKAIGTNKKRSRILIENFDDAIYAGSKKSNECTLILCEGLSAKSMVMSSFGIISRQLYGVYPLKGKILNVRDTSTKKIIENKEIQDICKILGLSINDRDKTEHLRYGRIIIMTDSDVDGFHIKSLLLNLFNFFWNKDTIEITSLLTPIVKCLRNNNSVEFYDIDSFEQWKKTLSGRDLEKYKIKYYKGLGSSTKNEAQQYFRDMKLLSYKVLDDEKDYEKLELGFRKNRSNDRKKWILDYSNMKKINDANSVDANTGSDYFKQGIVSVHQCIDNELIQYSMDNITRSIPSAVDGLKQSQRKILYAGFKKNLNSEIKVSQFSGYVSEQTSYHHGEMSLNETIIGMAQTFVGSNNINLFEPVGQFGSRINNGSDHASPRYIFTMLNPILRKKYFIEHDDKIITYLNDDGFKIEPEFYIPTLPFLLINGSIGIATGFSTNIPCFNPDDIVRNIKLLNEGKEMNEMTPWYKGFKGSIRKIDFNKWQSEGVLNVSTANVITVTELPIGTSIENYKEFLTKQELENKIISFENYSTDTDIHFEIKVTATFIQEKHDQLLRSLNLVSNINATNMHALGKENEIIKFNTAEDILLYHYNIRKEYYAKRKEFMLNVYKNEIRTLKNKRRFIEAVMNENVVVFRRNRADIVNDMKEQEFYNIDDLLNMKIHTFSNEKIQQLDHQITQKRDERRTLKNITIEQIWLNDLEN</sequence>
<comment type="cofactor">
    <cofactor evidence="3">
        <name>Mn(2+)</name>
        <dbReference type="ChEBI" id="CHEBI:29035"/>
    </cofactor>
</comment>
<dbReference type="InterPro" id="IPR013506">
    <property type="entry name" value="Topo_IIA_bsu_dom2"/>
</dbReference>
<keyword evidence="17" id="KW-0175">Coiled coil</keyword>
<evidence type="ECO:0000256" key="12">
    <source>
        <dbReference type="ARBA" id="ARBA00023029"/>
    </source>
</evidence>
<dbReference type="GeneID" id="37618457"/>
<evidence type="ECO:0000256" key="13">
    <source>
        <dbReference type="ARBA" id="ARBA00023125"/>
    </source>
</evidence>
<keyword evidence="9" id="KW-0547">Nucleotide-binding</keyword>
<dbReference type="InterPro" id="IPR006171">
    <property type="entry name" value="TOPRIM_dom"/>
</dbReference>
<dbReference type="PANTHER" id="PTHR10169:SF38">
    <property type="entry name" value="DNA TOPOISOMERASE 2"/>
    <property type="match status" value="1"/>
</dbReference>
<comment type="cofactor">
    <cofactor evidence="2">
        <name>Ca(2+)</name>
        <dbReference type="ChEBI" id="CHEBI:29108"/>
    </cofactor>
</comment>
<evidence type="ECO:0000256" key="6">
    <source>
        <dbReference type="ARBA" id="ARBA00012895"/>
    </source>
</evidence>
<evidence type="ECO:0000256" key="2">
    <source>
        <dbReference type="ARBA" id="ARBA00001913"/>
    </source>
</evidence>
<gene>
    <name evidence="20" type="primary">HaV53_ORF76</name>
</gene>
<dbReference type="InterPro" id="IPR050634">
    <property type="entry name" value="DNA_Topoisomerase_II"/>
</dbReference>
<dbReference type="GO" id="GO:0003918">
    <property type="term" value="F:DNA topoisomerase type II (double strand cut, ATP-hydrolyzing) activity"/>
    <property type="evidence" value="ECO:0007669"/>
    <property type="project" value="UniProtKB-EC"/>
</dbReference>
<feature type="active site" description="O-(5'-phospho-DNA)-tyrosine intermediate" evidence="16">
    <location>
        <position position="764"/>
    </location>
</feature>
<comment type="cofactor">
    <cofactor evidence="4">
        <name>Mg(2+)</name>
        <dbReference type="ChEBI" id="CHEBI:18420"/>
    </cofactor>
</comment>
<evidence type="ECO:0000313" key="20">
    <source>
        <dbReference type="EMBL" id="AOM63407.1"/>
    </source>
</evidence>
<dbReference type="Gene3D" id="3.30.1490.30">
    <property type="match status" value="1"/>
</dbReference>
<keyword evidence="11" id="KW-0460">Magnesium</keyword>
<dbReference type="Proteomes" id="UP000232488">
    <property type="component" value="Segment"/>
</dbReference>
<dbReference type="EMBL" id="KX008963">
    <property type="protein sequence ID" value="AOM63407.1"/>
    <property type="molecule type" value="Genomic_DNA"/>
</dbReference>
<evidence type="ECO:0000256" key="9">
    <source>
        <dbReference type="ARBA" id="ARBA00022741"/>
    </source>
</evidence>
<evidence type="ECO:0000256" key="14">
    <source>
        <dbReference type="ARBA" id="ARBA00023235"/>
    </source>
</evidence>
<dbReference type="Pfam" id="PF16898">
    <property type="entry name" value="TOPRIM_C"/>
    <property type="match status" value="1"/>
</dbReference>
<dbReference type="PROSITE" id="PS52040">
    <property type="entry name" value="TOPO_IIA"/>
    <property type="match status" value="1"/>
</dbReference>
<evidence type="ECO:0000256" key="11">
    <source>
        <dbReference type="ARBA" id="ARBA00022842"/>
    </source>
</evidence>
<comment type="catalytic activity">
    <reaction evidence="1 16">
        <text>ATP-dependent breakage, passage and rejoining of double-stranded DNA.</text>
        <dbReference type="EC" id="5.6.2.2"/>
    </reaction>
</comment>
<dbReference type="Gene3D" id="3.30.230.10">
    <property type="match status" value="1"/>
</dbReference>
<dbReference type="InterPro" id="IPR013757">
    <property type="entry name" value="Topo_IIA_A_a_sf"/>
</dbReference>
<dbReference type="InterPro" id="IPR002205">
    <property type="entry name" value="Topo_IIA_dom_A"/>
</dbReference>
<proteinExistence type="inferred from homology"/>
<dbReference type="InterPro" id="IPR013758">
    <property type="entry name" value="Topo_IIA_A/C_ab"/>
</dbReference>
<evidence type="ECO:0000259" key="19">
    <source>
        <dbReference type="PROSITE" id="PS52040"/>
    </source>
</evidence>
<dbReference type="PANTHER" id="PTHR10169">
    <property type="entry name" value="DNA TOPOISOMERASE/GYRASE"/>
    <property type="match status" value="1"/>
</dbReference>
<dbReference type="InterPro" id="IPR031660">
    <property type="entry name" value="TOPRIM_C"/>
</dbReference>
<evidence type="ECO:0000256" key="4">
    <source>
        <dbReference type="ARBA" id="ARBA00001946"/>
    </source>
</evidence>
<dbReference type="PRINTS" id="PR00418">
    <property type="entry name" value="TPI2FAMILY"/>
</dbReference>